<name>K0JJP9_BRAPL</name>
<evidence type="ECO:0000313" key="5">
    <source>
        <dbReference type="Proteomes" id="UP000003759"/>
    </source>
</evidence>
<evidence type="ECO:0000313" key="4">
    <source>
        <dbReference type="EMBL" id="CCG56341.1"/>
    </source>
</evidence>
<proteinExistence type="predicted"/>
<dbReference type="PROSITE" id="PS50293">
    <property type="entry name" value="TPR_REGION"/>
    <property type="match status" value="1"/>
</dbReference>
<dbReference type="SUPFAM" id="SSF81901">
    <property type="entry name" value="HCP-like"/>
    <property type="match status" value="1"/>
</dbReference>
<keyword evidence="2 3" id="KW-0802">TPR repeat</keyword>
<protein>
    <submittedName>
        <fullName evidence="4">TPR domain-containing protein</fullName>
    </submittedName>
</protein>
<dbReference type="GO" id="GO:0009279">
    <property type="term" value="C:cell outer membrane"/>
    <property type="evidence" value="ECO:0007669"/>
    <property type="project" value="TreeGrafter"/>
</dbReference>
<sequence length="681" mass="81158">MTKENIDKINNLIDKKQYDEALRFSEELLKENDKDAEIYYYIGNIYSSSKKYDKSIEYYDKTIKLNPKHKKAYNNRALSKNDIGKYYEALEDIKKALELNTVKEDLYIYYDNLGLIKSNIGEHDEAIKYFNRAIELNNKYDNVYNNRGCTYFILEKYDEAVKDFTKAIKLNNKFKWPYLNRGVTKNKLRQYNKAIKDFSKLIEIDSNYQEAYLNRGVSKFFLEKYNDAIDDFNKAIDIDIEYEEAYYYKALSYYALDNYRESLYNFSVLSKLNYDFSVSNLINLITFELNYNGILSIINLLIENNLYNDIWKNDVTLYIISKEIENIDDYLMKNIKEILLFEYLLIALLSFKSELLCNHYKNEVSIVHYTSLKTLNSLLDNNTNKLRITSITTANDRNEGKILESIFNRNNVNIKIVNDNKNNLISFQTSFSRNKDSLTMFRLYGKDKNTESTGICLVLDESYFDDNPFGNIIPVNMNPRYLDMKNSYINNEYKENYYNKKSLYWVLYYNEHKNQLVFNPTNSKYKSIIINLDNIYKAELKEKEKNIEVVIKFIFRKIFEASNNINKKAKNKVKNIIFSYLFENMRYLIKHEAFFEEQELRIISINNIDSQDIKRDLRTKRLYMDYTELFNKDENYIKEIILGSKISNVQSMAEYISKMLLEKENNKLRNIKVSISKAPLR</sequence>
<feature type="repeat" description="TPR" evidence="3">
    <location>
        <begin position="175"/>
        <end position="208"/>
    </location>
</feature>
<feature type="repeat" description="TPR" evidence="3">
    <location>
        <begin position="209"/>
        <end position="242"/>
    </location>
</feature>
<dbReference type="PANTHER" id="PTHR44858:SF1">
    <property type="entry name" value="UDP-N-ACETYLGLUCOSAMINE--PEPTIDE N-ACETYLGLUCOSAMINYLTRANSFERASE SPINDLY-RELATED"/>
    <property type="match status" value="1"/>
</dbReference>
<feature type="repeat" description="TPR" evidence="3">
    <location>
        <begin position="36"/>
        <end position="69"/>
    </location>
</feature>
<dbReference type="AlphaFoldDB" id="K0JJP9"/>
<evidence type="ECO:0000256" key="1">
    <source>
        <dbReference type="ARBA" id="ARBA00022737"/>
    </source>
</evidence>
<dbReference type="Pfam" id="PF13424">
    <property type="entry name" value="TPR_12"/>
    <property type="match status" value="1"/>
</dbReference>
<dbReference type="OrthoDB" id="304903at2"/>
<feature type="repeat" description="TPR" evidence="3">
    <location>
        <begin position="107"/>
        <end position="140"/>
    </location>
</feature>
<evidence type="ECO:0000256" key="3">
    <source>
        <dbReference type="PROSITE-ProRule" id="PRU00339"/>
    </source>
</evidence>
<dbReference type="GO" id="GO:0046813">
    <property type="term" value="P:receptor-mediated virion attachment to host cell"/>
    <property type="evidence" value="ECO:0007669"/>
    <property type="project" value="TreeGrafter"/>
</dbReference>
<gene>
    <name evidence="4" type="ORF">WESB_0871</name>
</gene>
<dbReference type="EMBL" id="HE793032">
    <property type="protein sequence ID" value="CCG56341.1"/>
    <property type="molecule type" value="Genomic_DNA"/>
</dbReference>
<dbReference type="RefSeq" id="WP_014932726.1">
    <property type="nucleotide sequence ID" value="NC_018604.1"/>
</dbReference>
<feature type="repeat" description="TPR" evidence="3">
    <location>
        <begin position="141"/>
        <end position="174"/>
    </location>
</feature>
<dbReference type="SMART" id="SM00028">
    <property type="entry name" value="TPR"/>
    <property type="match status" value="7"/>
</dbReference>
<dbReference type="SUPFAM" id="SSF48452">
    <property type="entry name" value="TPR-like"/>
    <property type="match status" value="1"/>
</dbReference>
<organism evidence="4 5">
    <name type="scientific">Brachyspira pilosicoli WesB</name>
    <dbReference type="NCBI Taxonomy" id="1161918"/>
    <lineage>
        <taxon>Bacteria</taxon>
        <taxon>Pseudomonadati</taxon>
        <taxon>Spirochaetota</taxon>
        <taxon>Spirochaetia</taxon>
        <taxon>Brachyspirales</taxon>
        <taxon>Brachyspiraceae</taxon>
        <taxon>Brachyspira</taxon>
    </lineage>
</organism>
<dbReference type="InterPro" id="IPR050498">
    <property type="entry name" value="Ycf3"/>
</dbReference>
<dbReference type="PATRIC" id="fig|1161918.5.peg.168"/>
<dbReference type="PANTHER" id="PTHR44858">
    <property type="entry name" value="TETRATRICOPEPTIDE REPEAT PROTEIN 6"/>
    <property type="match status" value="1"/>
</dbReference>
<dbReference type="InterPro" id="IPR011990">
    <property type="entry name" value="TPR-like_helical_dom_sf"/>
</dbReference>
<dbReference type="InterPro" id="IPR019734">
    <property type="entry name" value="TPR_rpt"/>
</dbReference>
<dbReference type="PROSITE" id="PS50005">
    <property type="entry name" value="TPR"/>
    <property type="match status" value="5"/>
</dbReference>
<accession>K0JJP9</accession>
<evidence type="ECO:0000256" key="2">
    <source>
        <dbReference type="ARBA" id="ARBA00022803"/>
    </source>
</evidence>
<dbReference type="HOGENOM" id="CLU_014263_0_0_12"/>
<reference evidence="4 5" key="1">
    <citation type="journal article" date="2012" name="BMC Genomics">
        <title>Comparative genomics of Brachyspira pilosicoli strains: genome rearrangements, reductions and correlation of genetic compliment with phenotypic diversity.</title>
        <authorList>
            <person name="Mappley L.J."/>
            <person name="Black M.L."/>
            <person name="Abuoun M."/>
            <person name="Darby A.C."/>
            <person name="Woodward M.J."/>
            <person name="Parkhill J."/>
            <person name="Turner A.K."/>
            <person name="Bellgard M.I."/>
            <person name="La T."/>
            <person name="Phillips N.D."/>
            <person name="La Ragione R.M."/>
            <person name="Hampson D.J."/>
        </authorList>
    </citation>
    <scope>NUCLEOTIDE SEQUENCE [LARGE SCALE GENOMIC DNA]</scope>
    <source>
        <strain evidence="4">WesB</strain>
    </source>
</reference>
<dbReference type="Proteomes" id="UP000003759">
    <property type="component" value="Chromosome"/>
</dbReference>
<dbReference type="Gene3D" id="1.25.40.10">
    <property type="entry name" value="Tetratricopeptide repeat domain"/>
    <property type="match status" value="3"/>
</dbReference>
<dbReference type="KEGG" id="bpw:WESB_0871"/>
<dbReference type="Pfam" id="PF00515">
    <property type="entry name" value="TPR_1"/>
    <property type="match status" value="2"/>
</dbReference>
<keyword evidence="1" id="KW-0677">Repeat</keyword>
<dbReference type="Pfam" id="PF13181">
    <property type="entry name" value="TPR_8"/>
    <property type="match status" value="2"/>
</dbReference>